<keyword evidence="5" id="KW-1185">Reference proteome</keyword>
<dbReference type="InterPro" id="IPR020084">
    <property type="entry name" value="NUDIX_hydrolase_CS"/>
</dbReference>
<protein>
    <submittedName>
        <fullName evidence="4">NUDIX domain-containing protein</fullName>
    </submittedName>
</protein>
<sequence length="145" mass="16271">MKQRFKMRVAVYLLLMKGDSVLLHLRCNTGYGDGLYGLVAGHVDGGEKVTDAMVREAQEEAGIVIDVSDLKISCVMHRIENGVEAIDYFMLANKWQNEIRNMEPNKCKELKFFDINSLPDNVVPAVRHGINCCLNGTVFSTFGWS</sequence>
<comment type="cofactor">
    <cofactor evidence="1">
        <name>Mg(2+)</name>
        <dbReference type="ChEBI" id="CHEBI:18420"/>
    </cofactor>
</comment>
<evidence type="ECO:0000259" key="3">
    <source>
        <dbReference type="PROSITE" id="PS51462"/>
    </source>
</evidence>
<dbReference type="EMBL" id="CP043312">
    <property type="protein sequence ID" value="QEK39659.1"/>
    <property type="molecule type" value="Genomic_DNA"/>
</dbReference>
<feature type="domain" description="Nudix hydrolase" evidence="3">
    <location>
        <begin position="6"/>
        <end position="138"/>
    </location>
</feature>
<dbReference type="SUPFAM" id="SSF55811">
    <property type="entry name" value="Nudix"/>
    <property type="match status" value="1"/>
</dbReference>
<gene>
    <name evidence="4" type="ORF">FZC37_01790</name>
</gene>
<evidence type="ECO:0000313" key="5">
    <source>
        <dbReference type="Proteomes" id="UP000323844"/>
    </source>
</evidence>
<dbReference type="PANTHER" id="PTHR43046:SF16">
    <property type="entry name" value="ADP-RIBOSE PYROPHOSPHATASE YJHB-RELATED"/>
    <property type="match status" value="1"/>
</dbReference>
<dbReference type="Pfam" id="PF00293">
    <property type="entry name" value="NUDIX"/>
    <property type="match status" value="1"/>
</dbReference>
<dbReference type="AlphaFoldDB" id="A0A5C0UIN7"/>
<dbReference type="CDD" id="cd04683">
    <property type="entry name" value="NUDIX_Hydrolase"/>
    <property type="match status" value="1"/>
</dbReference>
<evidence type="ECO:0000256" key="2">
    <source>
        <dbReference type="ARBA" id="ARBA00022801"/>
    </source>
</evidence>
<evidence type="ECO:0000256" key="1">
    <source>
        <dbReference type="ARBA" id="ARBA00001946"/>
    </source>
</evidence>
<name>A0A5C0UIN7_9RICK</name>
<evidence type="ECO:0000313" key="4">
    <source>
        <dbReference type="EMBL" id="QEK39659.1"/>
    </source>
</evidence>
<dbReference type="RefSeq" id="WP_148952020.1">
    <property type="nucleotide sequence ID" value="NZ_CP043312.1"/>
</dbReference>
<proteinExistence type="predicted"/>
<dbReference type="PROSITE" id="PS51462">
    <property type="entry name" value="NUDIX"/>
    <property type="match status" value="1"/>
</dbReference>
<accession>A0A5C0UIN7</accession>
<organism evidence="4 5">
    <name type="scientific">Candidatus Sneabacter namystus</name>
    <dbReference type="NCBI Taxonomy" id="2601646"/>
    <lineage>
        <taxon>Bacteria</taxon>
        <taxon>Pseudomonadati</taxon>
        <taxon>Pseudomonadota</taxon>
        <taxon>Alphaproteobacteria</taxon>
        <taxon>Rickettsiales</taxon>
        <taxon>Rickettsiaceae</taxon>
        <taxon>Rickettsieae</taxon>
        <taxon>Candidatus Sneabacter</taxon>
    </lineage>
</organism>
<dbReference type="PROSITE" id="PS00893">
    <property type="entry name" value="NUDIX_BOX"/>
    <property type="match status" value="1"/>
</dbReference>
<keyword evidence="2" id="KW-0378">Hydrolase</keyword>
<dbReference type="Gene3D" id="3.90.79.10">
    <property type="entry name" value="Nucleoside Triphosphate Pyrophosphohydrolase"/>
    <property type="match status" value="1"/>
</dbReference>
<dbReference type="InterPro" id="IPR015797">
    <property type="entry name" value="NUDIX_hydrolase-like_dom_sf"/>
</dbReference>
<dbReference type="KEGG" id="snay:FZC37_01790"/>
<dbReference type="Proteomes" id="UP000323844">
    <property type="component" value="Chromosome"/>
</dbReference>
<dbReference type="InterPro" id="IPR000086">
    <property type="entry name" value="NUDIX_hydrolase_dom"/>
</dbReference>
<dbReference type="OrthoDB" id="9761969at2"/>
<dbReference type="GO" id="GO:0016787">
    <property type="term" value="F:hydrolase activity"/>
    <property type="evidence" value="ECO:0007669"/>
    <property type="project" value="UniProtKB-KW"/>
</dbReference>
<dbReference type="PANTHER" id="PTHR43046">
    <property type="entry name" value="GDP-MANNOSE MANNOSYL HYDROLASE"/>
    <property type="match status" value="1"/>
</dbReference>
<reference evidence="4 5" key="1">
    <citation type="submission" date="2019-08" db="EMBL/GenBank/DDBJ databases">
        <title>Highly reduced genomes of protist endosymbionts show evolutionary convergence.</title>
        <authorList>
            <person name="George E."/>
            <person name="Husnik F."/>
            <person name="Tashyreva D."/>
            <person name="Prokopchuk G."/>
            <person name="Horak A."/>
            <person name="Kwong W.K."/>
            <person name="Lukes J."/>
            <person name="Keeling P.J."/>
        </authorList>
    </citation>
    <scope>NUCLEOTIDE SEQUENCE [LARGE SCALE GENOMIC DNA]</scope>
    <source>
        <strain evidence="4">1621</strain>
    </source>
</reference>